<evidence type="ECO:0000256" key="1">
    <source>
        <dbReference type="SAM" id="Phobius"/>
    </source>
</evidence>
<dbReference type="EMBL" id="SOFY01000077">
    <property type="protein sequence ID" value="TFC42516.1"/>
    <property type="molecule type" value="Genomic_DNA"/>
</dbReference>
<keyword evidence="1" id="KW-0812">Transmembrane</keyword>
<evidence type="ECO:0000313" key="3">
    <source>
        <dbReference type="Proteomes" id="UP000297403"/>
    </source>
</evidence>
<keyword evidence="1" id="KW-1133">Transmembrane helix</keyword>
<organism evidence="2 3">
    <name type="scientific">Cryobacterium shii</name>
    <dbReference type="NCBI Taxonomy" id="1259235"/>
    <lineage>
        <taxon>Bacteria</taxon>
        <taxon>Bacillati</taxon>
        <taxon>Actinomycetota</taxon>
        <taxon>Actinomycetes</taxon>
        <taxon>Micrococcales</taxon>
        <taxon>Microbacteriaceae</taxon>
        <taxon>Cryobacterium</taxon>
    </lineage>
</organism>
<proteinExistence type="predicted"/>
<keyword evidence="3" id="KW-1185">Reference proteome</keyword>
<evidence type="ECO:0000313" key="2">
    <source>
        <dbReference type="EMBL" id="TFC42516.1"/>
    </source>
</evidence>
<comment type="caution">
    <text evidence="2">The sequence shown here is derived from an EMBL/GenBank/DDBJ whole genome shotgun (WGS) entry which is preliminary data.</text>
</comment>
<accession>A0AAQ2C4F2</accession>
<protein>
    <submittedName>
        <fullName evidence="2">DUF2993 domain-containing protein</fullName>
    </submittedName>
</protein>
<name>A0AAQ2C4F2_9MICO</name>
<dbReference type="RefSeq" id="WP_134367637.1">
    <property type="nucleotide sequence ID" value="NZ_SOFY01000077.1"/>
</dbReference>
<keyword evidence="1" id="KW-0472">Membrane</keyword>
<dbReference type="Pfam" id="PF11209">
    <property type="entry name" value="LmeA"/>
    <property type="match status" value="1"/>
</dbReference>
<dbReference type="AlphaFoldDB" id="A0AAQ2C4F2"/>
<sequence length="258" mass="26577">MDASARRTRRRGLGAQIVVGLSLLGLVAAFFFVDAGMRGYAERQVKQEIASNLPKTVTGDVSVSIGGLSVIWQYLAGSFDRVDLKSSALSVDGVPASVHVVATDVPLDRSRPVGDVRGIVDLGPAALNTLLSDSLLSGAADAGLELGQDEVSYTGSIDLLGFPIDYRATASPTVDAGSVLLRPTGARITSGAGGFDVGDLLSQVMGEKPVRICVASYLPDGVTLSGVTVTPERARLTLQSSSLTLNRASLTTLGSCAG</sequence>
<gene>
    <name evidence="2" type="ORF">E3O49_14315</name>
</gene>
<dbReference type="Proteomes" id="UP000297403">
    <property type="component" value="Unassembled WGS sequence"/>
</dbReference>
<feature type="transmembrane region" description="Helical" evidence="1">
    <location>
        <begin position="12"/>
        <end position="33"/>
    </location>
</feature>
<dbReference type="InterPro" id="IPR021373">
    <property type="entry name" value="DUF2993"/>
</dbReference>
<reference evidence="2 3" key="1">
    <citation type="submission" date="2019-03" db="EMBL/GenBank/DDBJ databases">
        <title>Genomics of glacier-inhabiting Cryobacterium strains.</title>
        <authorList>
            <person name="Liu Q."/>
            <person name="Xin Y.-H."/>
        </authorList>
    </citation>
    <scope>NUCLEOTIDE SEQUENCE [LARGE SCALE GENOMIC DNA]</scope>
    <source>
        <strain evidence="3">TMT1-22</strain>
    </source>
</reference>